<keyword evidence="3" id="KW-0378">Hydrolase</keyword>
<keyword evidence="1" id="KW-0732">Signal</keyword>
<dbReference type="Proteomes" id="UP000076079">
    <property type="component" value="Chromosome"/>
</dbReference>
<protein>
    <submittedName>
        <fullName evidence="3">Putative L-asparaginase</fullName>
        <ecNumber evidence="3">3.5.1.1</ecNumber>
    </submittedName>
</protein>
<dbReference type="SMART" id="SM00870">
    <property type="entry name" value="Asparaginase"/>
    <property type="match status" value="1"/>
</dbReference>
<proteinExistence type="predicted"/>
<dbReference type="EC" id="3.5.1.1" evidence="3"/>
<dbReference type="Gene3D" id="3.40.50.1170">
    <property type="entry name" value="L-asparaginase, N-terminal domain"/>
    <property type="match status" value="1"/>
</dbReference>
<keyword evidence="4" id="KW-1185">Reference proteome</keyword>
<evidence type="ECO:0000256" key="1">
    <source>
        <dbReference type="SAM" id="SignalP"/>
    </source>
</evidence>
<dbReference type="SUPFAM" id="SSF53774">
    <property type="entry name" value="Glutaminase/Asparaginase"/>
    <property type="match status" value="1"/>
</dbReference>
<gene>
    <name evidence="3" type="primary">ansA_2</name>
    <name evidence="3" type="ORF">LuPra_02731</name>
</gene>
<feature type="signal peptide" evidence="1">
    <location>
        <begin position="1"/>
        <end position="25"/>
    </location>
</feature>
<evidence type="ECO:0000259" key="2">
    <source>
        <dbReference type="Pfam" id="PF00710"/>
    </source>
</evidence>
<dbReference type="Gene3D" id="3.40.50.40">
    <property type="match status" value="1"/>
</dbReference>
<dbReference type="RefSeq" id="WP_234800876.1">
    <property type="nucleotide sequence ID" value="NZ_CP015136.1"/>
</dbReference>
<reference evidence="4" key="2">
    <citation type="submission" date="2016-04" db="EMBL/GenBank/DDBJ databases">
        <title>First Complete Genome Sequence of a Subdivision 6 Acidobacterium.</title>
        <authorList>
            <person name="Huang S."/>
            <person name="Vieira S."/>
            <person name="Bunk B."/>
            <person name="Riedel T."/>
            <person name="Sproeer C."/>
            <person name="Overmann J."/>
        </authorList>
    </citation>
    <scope>NUCLEOTIDE SEQUENCE [LARGE SCALE GENOMIC DNA]</scope>
    <source>
        <strain evidence="4">DSM 100886 HEG_-6_39</strain>
    </source>
</reference>
<evidence type="ECO:0000313" key="3">
    <source>
        <dbReference type="EMBL" id="AMY09514.1"/>
    </source>
</evidence>
<dbReference type="AlphaFoldDB" id="A0A143PNZ4"/>
<dbReference type="GO" id="GO:0004067">
    <property type="term" value="F:asparaginase activity"/>
    <property type="evidence" value="ECO:0007669"/>
    <property type="project" value="UniProtKB-UniRule"/>
</dbReference>
<feature type="chain" id="PRO_5007511748" evidence="1">
    <location>
        <begin position="26"/>
        <end position="580"/>
    </location>
</feature>
<dbReference type="KEGG" id="abac:LuPra_02731"/>
<dbReference type="PIRSF" id="PIRSF001220">
    <property type="entry name" value="L-ASNase_gatD"/>
    <property type="match status" value="1"/>
</dbReference>
<reference evidence="3 4" key="1">
    <citation type="journal article" date="2016" name="Genome Announc.">
        <title>First Complete Genome Sequence of a Subdivision 6 Acidobacterium Strain.</title>
        <authorList>
            <person name="Huang S."/>
            <person name="Vieira S."/>
            <person name="Bunk B."/>
            <person name="Riedel T."/>
            <person name="Sproer C."/>
            <person name="Overmann J."/>
        </authorList>
    </citation>
    <scope>NUCLEOTIDE SEQUENCE [LARGE SCALE GENOMIC DNA]</scope>
    <source>
        <strain evidence="4">DSM 100886 HEG_-6_39</strain>
    </source>
</reference>
<sequence length="580" mass="62468" precursor="true">MSASARAVLMTCAAAVSGALVTAQAQSTRPRIAVFSGPNATIQNNKPLVTSNKAREQYGLPLRRDASGQPLVDWPRYQRLAAPVTIYVEMFTAHPLESDARDLYAPPDGYVDTQGMFSQVRRHVNDKPVYVVTLRPEDGLYALPYMGRRANGAAWESPTRAGARVDQSRQTFVPDASRIFEEIERNGGEIRVKADYDFYRAVPAGGYTKGLAKAERTDVGDGDIPAEQMGVHFFAYGSGPYSARAGRPELARAANMVQRALVTGHYAGALWLEGSPTIEDTAYWLSLMVDTTLPIVACAAHRDRGTVSADGDGNIIDAIDFILSKVWADDRGRDRLGSVMVQDEVVFSGREVQKGDAHPGGYLATGGYGGILGSMTAGPFITNVPTRKHTWSSDVRVTAMPMIVEGLLRRDAVVTLVPVRVKTADGELVAAAIPRVIFVKGDHWYDDGGQPDRSAERGIAASVDILQAKYPLAGIVAEGLAPYAALSASQEQELLRAVYRGVPVVKAARGNATGLVRVNPGNVFIEGNNLTATKARLLLTAAIMKLGALPAAADIEHPTPEELDAIRKRVAAYQEIFQSH</sequence>
<dbReference type="InterPro" id="IPR027474">
    <property type="entry name" value="L-asparaginase_N"/>
</dbReference>
<dbReference type="EMBL" id="CP015136">
    <property type="protein sequence ID" value="AMY09514.1"/>
    <property type="molecule type" value="Genomic_DNA"/>
</dbReference>
<organism evidence="3 4">
    <name type="scientific">Luteitalea pratensis</name>
    <dbReference type="NCBI Taxonomy" id="1855912"/>
    <lineage>
        <taxon>Bacteria</taxon>
        <taxon>Pseudomonadati</taxon>
        <taxon>Acidobacteriota</taxon>
        <taxon>Vicinamibacteria</taxon>
        <taxon>Vicinamibacterales</taxon>
        <taxon>Vicinamibacteraceae</taxon>
        <taxon>Luteitalea</taxon>
    </lineage>
</organism>
<dbReference type="STRING" id="1855912.LuPra_02731"/>
<name>A0A143PNZ4_LUTPR</name>
<feature type="domain" description="L-asparaginase N-terminal" evidence="2">
    <location>
        <begin position="248"/>
        <end position="357"/>
    </location>
</feature>
<accession>A0A143PNZ4</accession>
<dbReference type="InterPro" id="IPR027473">
    <property type="entry name" value="L-asparaginase_C"/>
</dbReference>
<dbReference type="PIRSF" id="PIRSF500176">
    <property type="entry name" value="L_ASNase"/>
    <property type="match status" value="1"/>
</dbReference>
<dbReference type="InterPro" id="IPR037152">
    <property type="entry name" value="L-asparaginase_N_sf"/>
</dbReference>
<dbReference type="InterPro" id="IPR006034">
    <property type="entry name" value="Asparaginase/glutaminase-like"/>
</dbReference>
<dbReference type="InterPro" id="IPR036152">
    <property type="entry name" value="Asp/glu_Ase-like_sf"/>
</dbReference>
<evidence type="ECO:0000313" key="4">
    <source>
        <dbReference type="Proteomes" id="UP000076079"/>
    </source>
</evidence>
<dbReference type="PROSITE" id="PS51732">
    <property type="entry name" value="ASN_GLN_ASE_3"/>
    <property type="match status" value="1"/>
</dbReference>
<dbReference type="Pfam" id="PF00710">
    <property type="entry name" value="Asparaginase"/>
    <property type="match status" value="1"/>
</dbReference>